<name>A0A0C2J5U0_THEKT</name>
<protein>
    <submittedName>
        <fullName evidence="1">Uncharacterized protein</fullName>
    </submittedName>
</protein>
<accession>A0A0C2J5U0</accession>
<comment type="caution">
    <text evidence="1">The sequence shown here is derived from an EMBL/GenBank/DDBJ whole genome shotgun (WGS) entry which is preliminary data.</text>
</comment>
<dbReference type="AlphaFoldDB" id="A0A0C2J5U0"/>
<keyword evidence="2" id="KW-1185">Reference proteome</keyword>
<reference evidence="1 2" key="1">
    <citation type="journal article" date="2014" name="Genome Biol. Evol.">
        <title>The genome of the myxosporean Thelohanellus kitauei shows adaptations to nutrient acquisition within its fish host.</title>
        <authorList>
            <person name="Yang Y."/>
            <person name="Xiong J."/>
            <person name="Zhou Z."/>
            <person name="Huo F."/>
            <person name="Miao W."/>
            <person name="Ran C."/>
            <person name="Liu Y."/>
            <person name="Zhang J."/>
            <person name="Feng J."/>
            <person name="Wang M."/>
            <person name="Wang M."/>
            <person name="Wang L."/>
            <person name="Yao B."/>
        </authorList>
    </citation>
    <scope>NUCLEOTIDE SEQUENCE [LARGE SCALE GENOMIC DNA]</scope>
    <source>
        <strain evidence="1">Wuqing</strain>
    </source>
</reference>
<gene>
    <name evidence="1" type="ORF">RF11_02377</name>
</gene>
<evidence type="ECO:0000313" key="2">
    <source>
        <dbReference type="Proteomes" id="UP000031668"/>
    </source>
</evidence>
<dbReference type="Proteomes" id="UP000031668">
    <property type="component" value="Unassembled WGS sequence"/>
</dbReference>
<dbReference type="EMBL" id="JWZT01004233">
    <property type="protein sequence ID" value="KII64538.1"/>
    <property type="molecule type" value="Genomic_DNA"/>
</dbReference>
<proteinExistence type="predicted"/>
<evidence type="ECO:0000313" key="1">
    <source>
        <dbReference type="EMBL" id="KII64538.1"/>
    </source>
</evidence>
<organism evidence="1 2">
    <name type="scientific">Thelohanellus kitauei</name>
    <name type="common">Myxosporean</name>
    <dbReference type="NCBI Taxonomy" id="669202"/>
    <lineage>
        <taxon>Eukaryota</taxon>
        <taxon>Metazoa</taxon>
        <taxon>Cnidaria</taxon>
        <taxon>Myxozoa</taxon>
        <taxon>Myxosporea</taxon>
        <taxon>Bivalvulida</taxon>
        <taxon>Platysporina</taxon>
        <taxon>Myxobolidae</taxon>
        <taxon>Thelohanellus</taxon>
    </lineage>
</organism>
<sequence>MFSELDDPYARRVASYRFRIIGPYIDLARDFCICMTVLMCQLTPPFSHSWFYFLSRIYGYIAAVDLEYVETMRVSKYPEGELGIKIHIAAYALSGSQDRDDQ</sequence>